<organism evidence="1">
    <name type="scientific">virus sp. ctML55</name>
    <dbReference type="NCBI Taxonomy" id="2827627"/>
    <lineage>
        <taxon>Viruses</taxon>
    </lineage>
</organism>
<proteinExistence type="predicted"/>
<reference evidence="1" key="1">
    <citation type="journal article" date="2021" name="Proc. Natl. Acad. Sci. U.S.A.">
        <title>A Catalog of Tens of Thousands of Viruses from Human Metagenomes Reveals Hidden Associations with Chronic Diseases.</title>
        <authorList>
            <person name="Tisza M.J."/>
            <person name="Buck C.B."/>
        </authorList>
    </citation>
    <scope>NUCLEOTIDE SEQUENCE</scope>
    <source>
        <strain evidence="1">CtML55</strain>
    </source>
</reference>
<sequence>MKGKVSESIFGKAVVFVSANTNLTPEELPDRYIE</sequence>
<evidence type="ECO:0000313" key="1">
    <source>
        <dbReference type="EMBL" id="DAE30909.1"/>
    </source>
</evidence>
<accession>A0A8S5RIL9</accession>
<name>A0A8S5RIL9_9VIRU</name>
<protein>
    <submittedName>
        <fullName evidence="1">Uncharacterized protein</fullName>
    </submittedName>
</protein>
<dbReference type="EMBL" id="BK059105">
    <property type="protein sequence ID" value="DAE30909.1"/>
    <property type="molecule type" value="Genomic_DNA"/>
</dbReference>